<dbReference type="Pfam" id="PF01594">
    <property type="entry name" value="AI-2E_transport"/>
    <property type="match status" value="1"/>
</dbReference>
<gene>
    <name evidence="9" type="ORF">MNQ99_02200</name>
</gene>
<dbReference type="PANTHER" id="PTHR21716:SF53">
    <property type="entry name" value="PERMEASE PERM-RELATED"/>
    <property type="match status" value="1"/>
</dbReference>
<dbReference type="PANTHER" id="PTHR21716">
    <property type="entry name" value="TRANSMEMBRANE PROTEIN"/>
    <property type="match status" value="1"/>
</dbReference>
<dbReference type="RefSeq" id="WP_241914274.1">
    <property type="nucleotide sequence ID" value="NZ_CP093326.1"/>
</dbReference>
<keyword evidence="10" id="KW-1185">Reference proteome</keyword>
<evidence type="ECO:0000256" key="5">
    <source>
        <dbReference type="ARBA" id="ARBA00022692"/>
    </source>
</evidence>
<evidence type="ECO:0000256" key="8">
    <source>
        <dbReference type="SAM" id="Phobius"/>
    </source>
</evidence>
<sequence>MATTSSTGGAFQIRGLWADGFGRAGTRAAQFILLLIAVSVAIYGLIQLKLIVIPLMVALILAAALNPVVAFLRGKGLPGALATWITLLSAIVVFGGIVTGVVFAVRSEWNELGTAAVNGFKELQKFVVSGPLPLDQETLDRGIDAVTAFATSSQFGAGALVGISTAAEVITGVLLSAVVLFYFLKDGGRIWDFFLRPFHGERRRRLRSSGARTLVVLGQYVRGTTIIALIEAVVIGVALFILRVPLALPLAVIVFLGAYIPMVGAAVAGILAALVALVANGPVVALIVVAIVIGINQLDGHILQPIVMGRSLRLHGLVILLALAAGVILAGIIGALLAVPLAAVTWAVIQIWTQPMTDAGPDRVGTKGKSRALWKAHIAERKAAVASTLRQVPGKRR</sequence>
<dbReference type="EMBL" id="CP093326">
    <property type="protein sequence ID" value="UNK46202.1"/>
    <property type="molecule type" value="Genomic_DNA"/>
</dbReference>
<feature type="transmembrane region" description="Helical" evidence="8">
    <location>
        <begin position="159"/>
        <end position="184"/>
    </location>
</feature>
<proteinExistence type="inferred from homology"/>
<accession>A0ABY3WD29</accession>
<evidence type="ECO:0000313" key="9">
    <source>
        <dbReference type="EMBL" id="UNK46202.1"/>
    </source>
</evidence>
<dbReference type="InterPro" id="IPR002549">
    <property type="entry name" value="AI-2E-like"/>
</dbReference>
<evidence type="ECO:0000256" key="7">
    <source>
        <dbReference type="ARBA" id="ARBA00023136"/>
    </source>
</evidence>
<feature type="transmembrane region" description="Helical" evidence="8">
    <location>
        <begin position="316"/>
        <end position="349"/>
    </location>
</feature>
<evidence type="ECO:0000256" key="3">
    <source>
        <dbReference type="ARBA" id="ARBA00022448"/>
    </source>
</evidence>
<feature type="transmembrane region" description="Helical" evidence="8">
    <location>
        <begin position="266"/>
        <end position="295"/>
    </location>
</feature>
<evidence type="ECO:0000256" key="4">
    <source>
        <dbReference type="ARBA" id="ARBA00022475"/>
    </source>
</evidence>
<protein>
    <submittedName>
        <fullName evidence="9">AI-2E family transporter</fullName>
    </submittedName>
</protein>
<keyword evidence="4" id="KW-1003">Cell membrane</keyword>
<evidence type="ECO:0000256" key="6">
    <source>
        <dbReference type="ARBA" id="ARBA00022989"/>
    </source>
</evidence>
<feature type="transmembrane region" description="Helical" evidence="8">
    <location>
        <begin position="84"/>
        <end position="105"/>
    </location>
</feature>
<comment type="similarity">
    <text evidence="2">Belongs to the autoinducer-2 exporter (AI-2E) (TC 2.A.86) family.</text>
</comment>
<keyword evidence="7 8" id="KW-0472">Membrane</keyword>
<reference evidence="9 10" key="1">
    <citation type="submission" date="2022-03" db="EMBL/GenBank/DDBJ databases">
        <title>Isotopic signatures of nitrous oxide derived from detoxification processes.</title>
        <authorList>
            <person name="Behrendt U."/>
            <person name="Buchen C."/>
            <person name="Well R."/>
            <person name="Ulrich A."/>
            <person name="Rohe L."/>
            <person name="Kolb S."/>
            <person name="Schloter M."/>
            <person name="Horn M.A."/>
            <person name="Augustin J."/>
        </authorList>
    </citation>
    <scope>NUCLEOTIDE SEQUENCE [LARGE SCALE GENOMIC DNA]</scope>
    <source>
        <strain evidence="9 10">S4-C24</strain>
    </source>
</reference>
<keyword evidence="6 8" id="KW-1133">Transmembrane helix</keyword>
<comment type="subcellular location">
    <subcellularLocation>
        <location evidence="1">Cell membrane</location>
        <topology evidence="1">Multi-pass membrane protein</topology>
    </subcellularLocation>
</comment>
<feature type="transmembrane region" description="Helical" evidence="8">
    <location>
        <begin position="52"/>
        <end position="72"/>
    </location>
</feature>
<name>A0ABY3WD29_9MICC</name>
<organism evidence="9 10">
    <name type="scientific">Arthrobacter sulfonylureivorans</name>
    <dbReference type="NCBI Taxonomy" id="2486855"/>
    <lineage>
        <taxon>Bacteria</taxon>
        <taxon>Bacillati</taxon>
        <taxon>Actinomycetota</taxon>
        <taxon>Actinomycetes</taxon>
        <taxon>Micrococcales</taxon>
        <taxon>Micrococcaceae</taxon>
        <taxon>Arthrobacter</taxon>
    </lineage>
</organism>
<evidence type="ECO:0000313" key="10">
    <source>
        <dbReference type="Proteomes" id="UP000829069"/>
    </source>
</evidence>
<evidence type="ECO:0000256" key="1">
    <source>
        <dbReference type="ARBA" id="ARBA00004651"/>
    </source>
</evidence>
<keyword evidence="5 8" id="KW-0812">Transmembrane</keyword>
<feature type="transmembrane region" description="Helical" evidence="8">
    <location>
        <begin position="232"/>
        <end position="260"/>
    </location>
</feature>
<dbReference type="Proteomes" id="UP000829069">
    <property type="component" value="Chromosome"/>
</dbReference>
<keyword evidence="3" id="KW-0813">Transport</keyword>
<evidence type="ECO:0000256" key="2">
    <source>
        <dbReference type="ARBA" id="ARBA00009773"/>
    </source>
</evidence>
<feature type="transmembrane region" description="Helical" evidence="8">
    <location>
        <begin position="28"/>
        <end position="46"/>
    </location>
</feature>